<keyword evidence="6 12" id="KW-0732">Signal</keyword>
<keyword evidence="7" id="KW-0378">Hydrolase</keyword>
<evidence type="ECO:0000256" key="10">
    <source>
        <dbReference type="ARBA" id="ARBA00023288"/>
    </source>
</evidence>
<feature type="signal peptide" evidence="12">
    <location>
        <begin position="1"/>
        <end position="18"/>
    </location>
</feature>
<evidence type="ECO:0000256" key="11">
    <source>
        <dbReference type="ARBA" id="ARBA00023316"/>
    </source>
</evidence>
<protein>
    <submittedName>
        <fullName evidence="14">Carbohydrate esterase family 4 protein</fullName>
    </submittedName>
</protein>
<dbReference type="Pfam" id="PF01522">
    <property type="entry name" value="Polysacc_deac_1"/>
    <property type="match status" value="1"/>
</dbReference>
<keyword evidence="8" id="KW-0472">Membrane</keyword>
<dbReference type="GO" id="GO:0071555">
    <property type="term" value="P:cell wall organization"/>
    <property type="evidence" value="ECO:0007669"/>
    <property type="project" value="UniProtKB-KW"/>
</dbReference>
<dbReference type="Proteomes" id="UP001218188">
    <property type="component" value="Unassembled WGS sequence"/>
</dbReference>
<evidence type="ECO:0000256" key="1">
    <source>
        <dbReference type="ARBA" id="ARBA00001941"/>
    </source>
</evidence>
<dbReference type="GO" id="GO:0016810">
    <property type="term" value="F:hydrolase activity, acting on carbon-nitrogen (but not peptide) bonds"/>
    <property type="evidence" value="ECO:0007669"/>
    <property type="project" value="InterPro"/>
</dbReference>
<dbReference type="GO" id="GO:0005886">
    <property type="term" value="C:plasma membrane"/>
    <property type="evidence" value="ECO:0007669"/>
    <property type="project" value="UniProtKB-SubCell"/>
</dbReference>
<keyword evidence="9" id="KW-0119">Carbohydrate metabolism</keyword>
<dbReference type="InterPro" id="IPR011330">
    <property type="entry name" value="Glyco_hydro/deAcase_b/a-brl"/>
</dbReference>
<dbReference type="AlphaFoldDB" id="A0AAD6SZ95"/>
<dbReference type="SUPFAM" id="SSF88713">
    <property type="entry name" value="Glycoside hydrolase/deacetylase"/>
    <property type="match status" value="1"/>
</dbReference>
<organism evidence="14 15">
    <name type="scientific">Mycena alexandri</name>
    <dbReference type="NCBI Taxonomy" id="1745969"/>
    <lineage>
        <taxon>Eukaryota</taxon>
        <taxon>Fungi</taxon>
        <taxon>Dikarya</taxon>
        <taxon>Basidiomycota</taxon>
        <taxon>Agaricomycotina</taxon>
        <taxon>Agaricomycetes</taxon>
        <taxon>Agaricomycetidae</taxon>
        <taxon>Agaricales</taxon>
        <taxon>Marasmiineae</taxon>
        <taxon>Mycenaceae</taxon>
        <taxon>Mycena</taxon>
    </lineage>
</organism>
<dbReference type="EMBL" id="JARJCM010000041">
    <property type="protein sequence ID" value="KAJ7036814.1"/>
    <property type="molecule type" value="Genomic_DNA"/>
</dbReference>
<dbReference type="InterPro" id="IPR002509">
    <property type="entry name" value="NODB_dom"/>
</dbReference>
<dbReference type="PANTHER" id="PTHR46471:SF2">
    <property type="entry name" value="CHITIN DEACETYLASE-RELATED"/>
    <property type="match status" value="1"/>
</dbReference>
<keyword evidence="4" id="KW-0336">GPI-anchor</keyword>
<evidence type="ECO:0000313" key="14">
    <source>
        <dbReference type="EMBL" id="KAJ7036814.1"/>
    </source>
</evidence>
<proteinExistence type="predicted"/>
<dbReference type="GO" id="GO:0046872">
    <property type="term" value="F:metal ion binding"/>
    <property type="evidence" value="ECO:0007669"/>
    <property type="project" value="UniProtKB-KW"/>
</dbReference>
<evidence type="ECO:0000256" key="8">
    <source>
        <dbReference type="ARBA" id="ARBA00023136"/>
    </source>
</evidence>
<evidence type="ECO:0000256" key="7">
    <source>
        <dbReference type="ARBA" id="ARBA00022801"/>
    </source>
</evidence>
<evidence type="ECO:0000256" key="2">
    <source>
        <dbReference type="ARBA" id="ARBA00004609"/>
    </source>
</evidence>
<comment type="subcellular location">
    <subcellularLocation>
        <location evidence="2">Cell membrane</location>
        <topology evidence="2">Lipid-anchor</topology>
        <topology evidence="2">GPI-anchor</topology>
    </subcellularLocation>
</comment>
<keyword evidence="4" id="KW-0325">Glycoprotein</keyword>
<keyword evidence="11" id="KW-0961">Cell wall biogenesis/degradation</keyword>
<evidence type="ECO:0000256" key="3">
    <source>
        <dbReference type="ARBA" id="ARBA00022475"/>
    </source>
</evidence>
<evidence type="ECO:0000256" key="9">
    <source>
        <dbReference type="ARBA" id="ARBA00023277"/>
    </source>
</evidence>
<name>A0AAD6SZ95_9AGAR</name>
<reference evidence="14" key="1">
    <citation type="submission" date="2023-03" db="EMBL/GenBank/DDBJ databases">
        <title>Massive genome expansion in bonnet fungi (Mycena s.s.) driven by repeated elements and novel gene families across ecological guilds.</title>
        <authorList>
            <consortium name="Lawrence Berkeley National Laboratory"/>
            <person name="Harder C.B."/>
            <person name="Miyauchi S."/>
            <person name="Viragh M."/>
            <person name="Kuo A."/>
            <person name="Thoen E."/>
            <person name="Andreopoulos B."/>
            <person name="Lu D."/>
            <person name="Skrede I."/>
            <person name="Drula E."/>
            <person name="Henrissat B."/>
            <person name="Morin E."/>
            <person name="Kohler A."/>
            <person name="Barry K."/>
            <person name="LaButti K."/>
            <person name="Morin E."/>
            <person name="Salamov A."/>
            <person name="Lipzen A."/>
            <person name="Mereny Z."/>
            <person name="Hegedus B."/>
            <person name="Baldrian P."/>
            <person name="Stursova M."/>
            <person name="Weitz H."/>
            <person name="Taylor A."/>
            <person name="Grigoriev I.V."/>
            <person name="Nagy L.G."/>
            <person name="Martin F."/>
            <person name="Kauserud H."/>
        </authorList>
    </citation>
    <scope>NUCLEOTIDE SEQUENCE</scope>
    <source>
        <strain evidence="14">CBHHK200</strain>
    </source>
</reference>
<evidence type="ECO:0000313" key="15">
    <source>
        <dbReference type="Proteomes" id="UP001218188"/>
    </source>
</evidence>
<keyword evidence="10" id="KW-0449">Lipoprotein</keyword>
<comment type="cofactor">
    <cofactor evidence="1">
        <name>Co(2+)</name>
        <dbReference type="ChEBI" id="CHEBI:48828"/>
    </cofactor>
</comment>
<sequence length="239" mass="26406">MLLGKKFALLLTALLASAESLTDKATATVYTKCVAPNTIALTFDDGPWTYEKELSDFLTNNGVKATFFVNGDNYGCIYDATIVQSLQYTFRAGHQICSHTWSHPHLTDLNKTQTALEKVLGIKTPWLRPPYGEYNDLVRQTAYENNKSLVTWNFDSLDSDGATAAQSKGYYDSQIAKHPADLIILNHETEVNTVRQVIPYVVPKLKAAGYKLVTVAECLGGQAYSSVASFGSRDSTWKC</sequence>
<keyword evidence="5" id="KW-0479">Metal-binding</keyword>
<dbReference type="PANTHER" id="PTHR46471">
    <property type="entry name" value="CHITIN DEACETYLASE"/>
    <property type="match status" value="1"/>
</dbReference>
<dbReference type="GO" id="GO:0005975">
    <property type="term" value="P:carbohydrate metabolic process"/>
    <property type="evidence" value="ECO:0007669"/>
    <property type="project" value="InterPro"/>
</dbReference>
<evidence type="ECO:0000259" key="13">
    <source>
        <dbReference type="PROSITE" id="PS51677"/>
    </source>
</evidence>
<dbReference type="Gene3D" id="3.20.20.370">
    <property type="entry name" value="Glycoside hydrolase/deacetylase"/>
    <property type="match status" value="1"/>
</dbReference>
<gene>
    <name evidence="14" type="ORF">C8F04DRAFT_1220882</name>
</gene>
<feature type="domain" description="NodB homology" evidence="13">
    <location>
        <begin position="37"/>
        <end position="213"/>
    </location>
</feature>
<evidence type="ECO:0000256" key="12">
    <source>
        <dbReference type="SAM" id="SignalP"/>
    </source>
</evidence>
<evidence type="ECO:0000256" key="5">
    <source>
        <dbReference type="ARBA" id="ARBA00022723"/>
    </source>
</evidence>
<evidence type="ECO:0000256" key="6">
    <source>
        <dbReference type="ARBA" id="ARBA00022729"/>
    </source>
</evidence>
<dbReference type="GO" id="GO:0098552">
    <property type="term" value="C:side of membrane"/>
    <property type="evidence" value="ECO:0007669"/>
    <property type="project" value="UniProtKB-KW"/>
</dbReference>
<evidence type="ECO:0000256" key="4">
    <source>
        <dbReference type="ARBA" id="ARBA00022622"/>
    </source>
</evidence>
<dbReference type="PROSITE" id="PS51677">
    <property type="entry name" value="NODB"/>
    <property type="match status" value="1"/>
</dbReference>
<feature type="chain" id="PRO_5042027955" evidence="12">
    <location>
        <begin position="19"/>
        <end position="239"/>
    </location>
</feature>
<comment type="caution">
    <text evidence="14">The sequence shown here is derived from an EMBL/GenBank/DDBJ whole genome shotgun (WGS) entry which is preliminary data.</text>
</comment>
<keyword evidence="3" id="KW-1003">Cell membrane</keyword>
<keyword evidence="15" id="KW-1185">Reference proteome</keyword>
<accession>A0AAD6SZ95</accession>